<evidence type="ECO:0000313" key="1">
    <source>
        <dbReference type="EMBL" id="EXF95818.1"/>
    </source>
</evidence>
<dbReference type="OrthoDB" id="7033315at2"/>
<accession>A0A010SYQ9</accession>
<dbReference type="PATRIC" id="fig|1042209.11.peg.683"/>
<dbReference type="RefSeq" id="WP_019689971.1">
    <property type="nucleotide sequence ID" value="NZ_AFOY02000004.1"/>
</dbReference>
<dbReference type="EMBL" id="AFOY02000004">
    <property type="protein sequence ID" value="EXF95818.1"/>
    <property type="molecule type" value="Genomic_DNA"/>
</dbReference>
<name>A0A010SYQ9_PSEFL</name>
<dbReference type="HOGENOM" id="CLU_134411_0_0_6"/>
<proteinExistence type="predicted"/>
<evidence type="ECO:0000313" key="2">
    <source>
        <dbReference type="Proteomes" id="UP000022611"/>
    </source>
</evidence>
<reference evidence="1 2" key="1">
    <citation type="journal article" date="2011" name="J. Bacteriol.">
        <title>Draft genome sequence of the polycyclic aromatic hydrocarbon-degrading, genetically engineered bioluminescent bioreporter Pseudomonas fluorescens HK44.</title>
        <authorList>
            <person name="Chauhan A."/>
            <person name="Layton A.C."/>
            <person name="Williams D.E."/>
            <person name="Smartt A.E."/>
            <person name="Ripp S."/>
            <person name="Karpinets T.V."/>
            <person name="Brown S.D."/>
            <person name="Sayler G.S."/>
        </authorList>
    </citation>
    <scope>NUCLEOTIDE SEQUENCE [LARGE SCALE GENOMIC DNA]</scope>
    <source>
        <strain evidence="1 2">HK44</strain>
    </source>
</reference>
<comment type="caution">
    <text evidence="1">The sequence shown here is derived from an EMBL/GenBank/DDBJ whole genome shotgun (WGS) entry which is preliminary data.</text>
</comment>
<dbReference type="Proteomes" id="UP000022611">
    <property type="component" value="Unassembled WGS sequence"/>
</dbReference>
<sequence length="180" mass="19354">MRFVDLIPAPYRLLASGALLMVLAGGSAALAWQVQDWRYGQQLEQQARLQAESLSQQTLAAAAQQQAEQDKRLALERRLSASERTHYRALSDAQRDQGRLRDRLATADLRLSVLLETTDSASGTTVSAATSTSGVVHGATRAQLDPAHAQRIIGITDAGDQGLIALAACQAYTKEVSTPK</sequence>
<protein>
    <submittedName>
        <fullName evidence="1">Lysozyme</fullName>
    </submittedName>
</protein>
<dbReference type="AlphaFoldDB" id="A0A010SYQ9"/>
<organism evidence="1 2">
    <name type="scientific">Pseudomonas fluorescens HK44</name>
    <dbReference type="NCBI Taxonomy" id="1042209"/>
    <lineage>
        <taxon>Bacteria</taxon>
        <taxon>Pseudomonadati</taxon>
        <taxon>Pseudomonadota</taxon>
        <taxon>Gammaproteobacteria</taxon>
        <taxon>Pseudomonadales</taxon>
        <taxon>Pseudomonadaceae</taxon>
        <taxon>Pseudomonas</taxon>
    </lineage>
</organism>
<gene>
    <name evidence="1" type="ORF">HK44_020785</name>
</gene>
<dbReference type="eggNOG" id="ENOG5033CG3">
    <property type="taxonomic scope" value="Bacteria"/>
</dbReference>